<accession>A0AAU8K3L0</accession>
<reference evidence="1" key="1">
    <citation type="submission" date="2024-06" db="EMBL/GenBank/DDBJ databases">
        <title>The genome sequences of Kitasatospora sp. strain HUAS MG31.</title>
        <authorList>
            <person name="Mo P."/>
        </authorList>
    </citation>
    <scope>NUCLEOTIDE SEQUENCE</scope>
    <source>
        <strain evidence="1">HUAS MG31</strain>
    </source>
</reference>
<dbReference type="RefSeq" id="WP_354643580.1">
    <property type="nucleotide sequence ID" value="NZ_CP159872.1"/>
</dbReference>
<dbReference type="AlphaFoldDB" id="A0AAU8K3L0"/>
<sequence>MAMTERRALPKAEQRRKTAERLLASSAKLSFDPLTDVDWAAEPVPGAYYAPPNRVSLYGTALWERLDEEQRIELSKHEVASIASVGIWFEEILMQMLLRHAFDRDPTSAHVQYALTEIADECRHSVMFARMISKMGAPAYGPGRVAHELGRFFKTTSTHSQTFGGTMYVEEILDSFQREMMVDETLQPLTRQVSRIHVIEEARHITYAREELQREELGPVRRQYEQLLLGLVIYVSTVRLVHPRVYAAVGIDPAEGRRAAAANPYWRATKREMAGKAIGVLERAGLVGRTNRWLLRRAGVL</sequence>
<protein>
    <submittedName>
        <fullName evidence="1">Diiron oxygenase</fullName>
    </submittedName>
</protein>
<organism evidence="1">
    <name type="scientific">Kitasatospora camelliae</name>
    <dbReference type="NCBI Taxonomy" id="3156397"/>
    <lineage>
        <taxon>Bacteria</taxon>
        <taxon>Bacillati</taxon>
        <taxon>Actinomycetota</taxon>
        <taxon>Actinomycetes</taxon>
        <taxon>Kitasatosporales</taxon>
        <taxon>Streptomycetaceae</taxon>
        <taxon>Kitasatospora</taxon>
    </lineage>
</organism>
<dbReference type="KEGG" id="kcm:ABWK59_28930"/>
<evidence type="ECO:0000313" key="1">
    <source>
        <dbReference type="EMBL" id="XCM82649.1"/>
    </source>
</evidence>
<dbReference type="Pfam" id="PF11583">
    <property type="entry name" value="AurF"/>
    <property type="match status" value="1"/>
</dbReference>
<dbReference type="InterPro" id="IPR025859">
    <property type="entry name" value="AurF/CmlI"/>
</dbReference>
<dbReference type="InterPro" id="IPR009078">
    <property type="entry name" value="Ferritin-like_SF"/>
</dbReference>
<gene>
    <name evidence="1" type="ORF">ABWK59_28930</name>
</gene>
<name>A0AAU8K3L0_9ACTN</name>
<dbReference type="GO" id="GO:0016491">
    <property type="term" value="F:oxidoreductase activity"/>
    <property type="evidence" value="ECO:0007669"/>
    <property type="project" value="InterPro"/>
</dbReference>
<dbReference type="EMBL" id="CP159872">
    <property type="protein sequence ID" value="XCM82649.1"/>
    <property type="molecule type" value="Genomic_DNA"/>
</dbReference>
<proteinExistence type="predicted"/>
<dbReference type="InterPro" id="IPR012348">
    <property type="entry name" value="RNR-like"/>
</dbReference>
<dbReference type="SUPFAM" id="SSF47240">
    <property type="entry name" value="Ferritin-like"/>
    <property type="match status" value="1"/>
</dbReference>
<dbReference type="Gene3D" id="1.10.620.20">
    <property type="entry name" value="Ribonucleotide Reductase, subunit A"/>
    <property type="match status" value="1"/>
</dbReference>